<dbReference type="AlphaFoldDB" id="A0A1D9GNS2"/>
<dbReference type="STRING" id="1874317.BKP64_14555"/>
<dbReference type="KEGG" id="msq:BKP64_14555"/>
<proteinExistence type="predicted"/>
<organism evidence="1 2">
    <name type="scientific">Marinobacter salinus</name>
    <dbReference type="NCBI Taxonomy" id="1874317"/>
    <lineage>
        <taxon>Bacteria</taxon>
        <taxon>Pseudomonadati</taxon>
        <taxon>Pseudomonadota</taxon>
        <taxon>Gammaproteobacteria</taxon>
        <taxon>Pseudomonadales</taxon>
        <taxon>Marinobacteraceae</taxon>
        <taxon>Marinobacter</taxon>
    </lineage>
</organism>
<evidence type="ECO:0000313" key="2">
    <source>
        <dbReference type="Proteomes" id="UP000177445"/>
    </source>
</evidence>
<reference evidence="1 2" key="1">
    <citation type="submission" date="2016-10" db="EMBL/GenBank/DDBJ databases">
        <title>Marinobacter salinus sp. nov., a moderately halophilic bacterium isolated from a tidal flat environment.</title>
        <authorList>
            <person name="Park S.-J."/>
        </authorList>
    </citation>
    <scope>NUCLEOTIDE SEQUENCE [LARGE SCALE GENOMIC DNA]</scope>
    <source>
        <strain evidence="1 2">Hb8</strain>
    </source>
</reference>
<protein>
    <submittedName>
        <fullName evidence="1">Uncharacterized protein</fullName>
    </submittedName>
</protein>
<keyword evidence="2" id="KW-1185">Reference proteome</keyword>
<name>A0A1D9GNS2_9GAMM</name>
<dbReference type="Proteomes" id="UP000177445">
    <property type="component" value="Chromosome"/>
</dbReference>
<dbReference type="EMBL" id="CP017715">
    <property type="protein sequence ID" value="AOY89292.1"/>
    <property type="molecule type" value="Genomic_DNA"/>
</dbReference>
<evidence type="ECO:0000313" key="1">
    <source>
        <dbReference type="EMBL" id="AOY89292.1"/>
    </source>
</evidence>
<gene>
    <name evidence="1" type="ORF">BKP64_14555</name>
</gene>
<sequence length="174" mass="19525">MTLPVLGAIDEVIIDHSGRLHKGINDRRANKIEAGSFQLTGHGFRFRGTYRYLIKVLPLILYRLAINKRPQKLTETDAFFPEVEKSSGIPDDGVDFQAVADNSGVCHQFCDLVILVSHDFFRVEIIVGLPVPLLLAEDGQPAQPRLLAVQAQFFEKCQIVIFWSSPNRIVIVNI</sequence>
<accession>A0A1D9GNS2</accession>